<evidence type="ECO:0000313" key="3">
    <source>
        <dbReference type="EMBL" id="MFC3146068.1"/>
    </source>
</evidence>
<evidence type="ECO:0000259" key="2">
    <source>
        <dbReference type="Pfam" id="PF09835"/>
    </source>
</evidence>
<comment type="caution">
    <text evidence="3">The sequence shown here is derived from an EMBL/GenBank/DDBJ whole genome shotgun (WGS) entry which is preliminary data.</text>
</comment>
<dbReference type="Pfam" id="PF09835">
    <property type="entry name" value="DUF2062"/>
    <property type="match status" value="1"/>
</dbReference>
<feature type="transmembrane region" description="Helical" evidence="1">
    <location>
        <begin position="137"/>
        <end position="162"/>
    </location>
</feature>
<keyword evidence="1" id="KW-0812">Transmembrane</keyword>
<keyword evidence="1" id="KW-1133">Transmembrane helix</keyword>
<dbReference type="RefSeq" id="WP_377300358.1">
    <property type="nucleotide sequence ID" value="NZ_CP180191.1"/>
</dbReference>
<dbReference type="EMBL" id="JBHRTI010000001">
    <property type="protein sequence ID" value="MFC3146068.1"/>
    <property type="molecule type" value="Genomic_DNA"/>
</dbReference>
<accession>A0ABV7GZV7</accession>
<keyword evidence="4" id="KW-1185">Reference proteome</keyword>
<dbReference type="InterPro" id="IPR018639">
    <property type="entry name" value="DUF2062"/>
</dbReference>
<feature type="domain" description="DUF2062" evidence="2">
    <location>
        <begin position="24"/>
        <end position="169"/>
    </location>
</feature>
<gene>
    <name evidence="3" type="ORF">ACFOEN_00270</name>
</gene>
<dbReference type="PANTHER" id="PTHR40547">
    <property type="entry name" value="SLL0298 PROTEIN"/>
    <property type="match status" value="1"/>
</dbReference>
<keyword evidence="1" id="KW-0472">Membrane</keyword>
<proteinExistence type="predicted"/>
<name>A0ABV7GZV7_9BURK</name>
<feature type="transmembrane region" description="Helical" evidence="1">
    <location>
        <begin position="48"/>
        <end position="73"/>
    </location>
</feature>
<reference evidence="4" key="1">
    <citation type="journal article" date="2019" name="Int. J. Syst. Evol. Microbiol.">
        <title>The Global Catalogue of Microorganisms (GCM) 10K type strain sequencing project: providing services to taxonomists for standard genome sequencing and annotation.</title>
        <authorList>
            <consortium name="The Broad Institute Genomics Platform"/>
            <consortium name="The Broad Institute Genome Sequencing Center for Infectious Disease"/>
            <person name="Wu L."/>
            <person name="Ma J."/>
        </authorList>
    </citation>
    <scope>NUCLEOTIDE SEQUENCE [LARGE SCALE GENOMIC DNA]</scope>
    <source>
        <strain evidence="4">KCTC 52168</strain>
    </source>
</reference>
<dbReference type="Proteomes" id="UP001595556">
    <property type="component" value="Unassembled WGS sequence"/>
</dbReference>
<organism evidence="3 4">
    <name type="scientific">Piscinibacterium candidicorallinum</name>
    <dbReference type="NCBI Taxonomy" id="1793872"/>
    <lineage>
        <taxon>Bacteria</taxon>
        <taxon>Pseudomonadati</taxon>
        <taxon>Pseudomonadota</taxon>
        <taxon>Betaproteobacteria</taxon>
        <taxon>Burkholderiales</taxon>
        <taxon>Piscinibacterium</taxon>
    </lineage>
</organism>
<protein>
    <submittedName>
        <fullName evidence="3">DUF2062 domain-containing protein</fullName>
    </submittedName>
</protein>
<sequence>MSRKPNWFDKHLPSKEELAAHKWLRPWAERIVHPSLWHINRRSVSRGAALGMFFALLTPIGQIFFAALASLYMRGNVPIAAATTFITNPLTLAPVLYCEYAIGSLLLGRPVSLPSLPENEHWFWGAIQTVQYLGLPLVLGIVVLSVIAGIVTYFGIEAVWRWRSTRKWRSRRAQRARV</sequence>
<evidence type="ECO:0000313" key="4">
    <source>
        <dbReference type="Proteomes" id="UP001595556"/>
    </source>
</evidence>
<evidence type="ECO:0000256" key="1">
    <source>
        <dbReference type="SAM" id="Phobius"/>
    </source>
</evidence>
<dbReference type="PANTHER" id="PTHR40547:SF1">
    <property type="entry name" value="SLL0298 PROTEIN"/>
    <property type="match status" value="1"/>
</dbReference>